<evidence type="ECO:0000259" key="5">
    <source>
        <dbReference type="Pfam" id="PF00465"/>
    </source>
</evidence>
<dbReference type="Gene3D" id="1.20.1090.10">
    <property type="entry name" value="Dehydroquinate synthase-like - alpha domain"/>
    <property type="match status" value="1"/>
</dbReference>
<comment type="cofactor">
    <cofactor evidence="1">
        <name>Fe cation</name>
        <dbReference type="ChEBI" id="CHEBI:24875"/>
    </cofactor>
</comment>
<protein>
    <submittedName>
        <fullName evidence="7">Iron-containing alcohol dehydrogenase</fullName>
    </submittedName>
</protein>
<dbReference type="PANTHER" id="PTHR11496">
    <property type="entry name" value="ALCOHOL DEHYDROGENASE"/>
    <property type="match status" value="1"/>
</dbReference>
<sequence length="386" mass="41151">MTLRANWNYPTAIRFGAGRIVELPQLCAEVGMHNPLLVTDAGLAKLPLMERIQTILKDGGVAFGRFFDVKPNPDSDDVDAGVVAYRAGQHDGIVAVGGGSALDVAKAIGVIVNQTCSLWDLEDVGDNWKNADPSKIVKVIAIPTTAGTGSEVGRSSLIIDAKAHRKVIIFHPKMLPEIVLADPELTVPLPPHLTASTGVDAFVHNLEAFCSPFYHPIAHGVALQGMKLVKDWLPVAYKEGTNIEARSNMLSASIMGATAFQKGLGGVHALAHPVGAVFGTPHGLANAILLPYVLKRNQAGVAERLTEAARYLDLPNPSFDSFMSWVMDLRTELAIPHSLGDIGIDESQADFIGTSAKNDPSDGCNPVTLTADDYKAIFIKAVRGEL</sequence>
<organism evidence="7 8">
    <name type="scientific">Pelistega europaea</name>
    <dbReference type="NCBI Taxonomy" id="106147"/>
    <lineage>
        <taxon>Bacteria</taxon>
        <taxon>Pseudomonadati</taxon>
        <taxon>Pseudomonadota</taxon>
        <taxon>Betaproteobacteria</taxon>
        <taxon>Burkholderiales</taxon>
        <taxon>Alcaligenaceae</taxon>
        <taxon>Pelistega</taxon>
    </lineage>
</organism>
<dbReference type="PROSITE" id="PS00913">
    <property type="entry name" value="ADH_IRON_1"/>
    <property type="match status" value="1"/>
</dbReference>
<keyword evidence="4" id="KW-0520">NAD</keyword>
<dbReference type="PANTHER" id="PTHR11496:SF102">
    <property type="entry name" value="ALCOHOL DEHYDROGENASE 4"/>
    <property type="match status" value="1"/>
</dbReference>
<gene>
    <name evidence="7" type="ORF">HKX40_02385</name>
</gene>
<dbReference type="FunFam" id="1.20.1090.10:FF:000001">
    <property type="entry name" value="Aldehyde-alcohol dehydrogenase"/>
    <property type="match status" value="1"/>
</dbReference>
<evidence type="ECO:0000256" key="2">
    <source>
        <dbReference type="ARBA" id="ARBA00007358"/>
    </source>
</evidence>
<dbReference type="SUPFAM" id="SSF56796">
    <property type="entry name" value="Dehydroquinate synthase-like"/>
    <property type="match status" value="1"/>
</dbReference>
<dbReference type="Proteomes" id="UP000541421">
    <property type="component" value="Unassembled WGS sequence"/>
</dbReference>
<keyword evidence="3" id="KW-0560">Oxidoreductase</keyword>
<evidence type="ECO:0000256" key="1">
    <source>
        <dbReference type="ARBA" id="ARBA00001962"/>
    </source>
</evidence>
<dbReference type="Gene3D" id="3.40.50.1970">
    <property type="match status" value="1"/>
</dbReference>
<evidence type="ECO:0000256" key="4">
    <source>
        <dbReference type="ARBA" id="ARBA00023027"/>
    </source>
</evidence>
<dbReference type="EMBL" id="JABGBO010000002">
    <property type="protein sequence ID" value="NOL48992.1"/>
    <property type="molecule type" value="Genomic_DNA"/>
</dbReference>
<comment type="similarity">
    <text evidence="2">Belongs to the iron-containing alcohol dehydrogenase family.</text>
</comment>
<feature type="domain" description="Alcohol dehydrogenase iron-type/glycerol dehydrogenase GldA" evidence="5">
    <location>
        <begin position="10"/>
        <end position="183"/>
    </location>
</feature>
<evidence type="ECO:0000259" key="6">
    <source>
        <dbReference type="Pfam" id="PF25137"/>
    </source>
</evidence>
<dbReference type="Pfam" id="PF25137">
    <property type="entry name" value="ADH_Fe_C"/>
    <property type="match status" value="1"/>
</dbReference>
<evidence type="ECO:0000256" key="3">
    <source>
        <dbReference type="ARBA" id="ARBA00023002"/>
    </source>
</evidence>
<dbReference type="GO" id="GO:0046872">
    <property type="term" value="F:metal ion binding"/>
    <property type="evidence" value="ECO:0007669"/>
    <property type="project" value="InterPro"/>
</dbReference>
<proteinExistence type="inferred from homology"/>
<name>A0A7Y4L8P6_9BURK</name>
<comment type="caution">
    <text evidence="7">The sequence shown here is derived from an EMBL/GenBank/DDBJ whole genome shotgun (WGS) entry which is preliminary data.</text>
</comment>
<evidence type="ECO:0000313" key="7">
    <source>
        <dbReference type="EMBL" id="NOL48992.1"/>
    </source>
</evidence>
<dbReference type="InterPro" id="IPR018211">
    <property type="entry name" value="ADH_Fe_CS"/>
</dbReference>
<dbReference type="PROSITE" id="PS00060">
    <property type="entry name" value="ADH_IRON_2"/>
    <property type="match status" value="1"/>
</dbReference>
<dbReference type="GO" id="GO:0004022">
    <property type="term" value="F:alcohol dehydrogenase (NAD+) activity"/>
    <property type="evidence" value="ECO:0007669"/>
    <property type="project" value="TreeGrafter"/>
</dbReference>
<dbReference type="Pfam" id="PF00465">
    <property type="entry name" value="Fe-ADH"/>
    <property type="match status" value="1"/>
</dbReference>
<dbReference type="AlphaFoldDB" id="A0A7Y4L8P6"/>
<feature type="domain" description="Fe-containing alcohol dehydrogenase-like C-terminal" evidence="6">
    <location>
        <begin position="194"/>
        <end position="381"/>
    </location>
</feature>
<reference evidence="7 8" key="1">
    <citation type="submission" date="2020-05" db="EMBL/GenBank/DDBJ databases">
        <authorList>
            <person name="Niu N."/>
        </authorList>
    </citation>
    <scope>NUCLEOTIDE SEQUENCE [LARGE SCALE GENOMIC DNA]</scope>
    <source>
        <strain evidence="7 8">LMG10982</strain>
    </source>
</reference>
<keyword evidence="8" id="KW-1185">Reference proteome</keyword>
<dbReference type="CDD" id="cd14861">
    <property type="entry name" value="Fe-ADH-like"/>
    <property type="match status" value="1"/>
</dbReference>
<dbReference type="RefSeq" id="WP_171587976.1">
    <property type="nucleotide sequence ID" value="NZ_JABGBO010000002.1"/>
</dbReference>
<accession>A0A7Y4L8P6</accession>
<evidence type="ECO:0000313" key="8">
    <source>
        <dbReference type="Proteomes" id="UP000541421"/>
    </source>
</evidence>
<dbReference type="InterPro" id="IPR001670">
    <property type="entry name" value="ADH_Fe/GldA"/>
</dbReference>
<dbReference type="InterPro" id="IPR056798">
    <property type="entry name" value="ADH_Fe_C"/>
</dbReference>
<dbReference type="InterPro" id="IPR039697">
    <property type="entry name" value="Alcohol_dehydrogenase_Fe"/>
</dbReference>
<dbReference type="FunFam" id="3.40.50.1970:FF:000003">
    <property type="entry name" value="Alcohol dehydrogenase, iron-containing"/>
    <property type="match status" value="1"/>
</dbReference>